<dbReference type="Proteomes" id="UP000325902">
    <property type="component" value="Unassembled WGS sequence"/>
</dbReference>
<evidence type="ECO:0000256" key="7">
    <source>
        <dbReference type="ARBA" id="ARBA00023033"/>
    </source>
</evidence>
<dbReference type="Pfam" id="PF07992">
    <property type="entry name" value="Pyr_redox_2"/>
    <property type="match status" value="1"/>
</dbReference>
<keyword evidence="10" id="KW-1185">Reference proteome</keyword>
<evidence type="ECO:0000313" key="9">
    <source>
        <dbReference type="EMBL" id="KAB2574390.1"/>
    </source>
</evidence>
<dbReference type="SUPFAM" id="SSF51905">
    <property type="entry name" value="FAD/NAD(P)-binding domain"/>
    <property type="match status" value="2"/>
</dbReference>
<gene>
    <name evidence="9" type="primary">cpnB</name>
    <name evidence="9" type="ORF">DBV05_g6992</name>
</gene>
<evidence type="ECO:0000313" key="10">
    <source>
        <dbReference type="Proteomes" id="UP000325902"/>
    </source>
</evidence>
<protein>
    <submittedName>
        <fullName evidence="9">Cyclopentanone 1,2-monooxygenase</fullName>
    </submittedName>
</protein>
<dbReference type="AlphaFoldDB" id="A0A5N5DAG3"/>
<evidence type="ECO:0000256" key="4">
    <source>
        <dbReference type="ARBA" id="ARBA00022827"/>
    </source>
</evidence>
<evidence type="ECO:0000256" key="6">
    <source>
        <dbReference type="ARBA" id="ARBA00023002"/>
    </source>
</evidence>
<dbReference type="InterPro" id="IPR050775">
    <property type="entry name" value="FAD-binding_Monooxygenases"/>
</dbReference>
<name>A0A5N5DAG3_9PEZI</name>
<evidence type="ECO:0000259" key="8">
    <source>
        <dbReference type="Pfam" id="PF07992"/>
    </source>
</evidence>
<dbReference type="InterPro" id="IPR036188">
    <property type="entry name" value="FAD/NAD-bd_sf"/>
</dbReference>
<dbReference type="PANTHER" id="PTHR43098">
    <property type="entry name" value="L-ORNITHINE N(5)-MONOOXYGENASE-RELATED"/>
    <property type="match status" value="1"/>
</dbReference>
<organism evidence="9 10">
    <name type="scientific">Lasiodiplodia theobromae</name>
    <dbReference type="NCBI Taxonomy" id="45133"/>
    <lineage>
        <taxon>Eukaryota</taxon>
        <taxon>Fungi</taxon>
        <taxon>Dikarya</taxon>
        <taxon>Ascomycota</taxon>
        <taxon>Pezizomycotina</taxon>
        <taxon>Dothideomycetes</taxon>
        <taxon>Dothideomycetes incertae sedis</taxon>
        <taxon>Botryosphaeriales</taxon>
        <taxon>Botryosphaeriaceae</taxon>
        <taxon>Lasiodiplodia</taxon>
    </lineage>
</organism>
<dbReference type="InterPro" id="IPR023753">
    <property type="entry name" value="FAD/NAD-binding_dom"/>
</dbReference>
<dbReference type="Gene3D" id="3.50.50.60">
    <property type="entry name" value="FAD/NAD(P)-binding domain"/>
    <property type="match status" value="2"/>
</dbReference>
<keyword evidence="3" id="KW-0285">Flavoprotein</keyword>
<comment type="caution">
    <text evidence="9">The sequence shown here is derived from an EMBL/GenBank/DDBJ whole genome shotgun (WGS) entry which is preliminary data.</text>
</comment>
<dbReference type="EMBL" id="VCHE01000044">
    <property type="protein sequence ID" value="KAB2574390.1"/>
    <property type="molecule type" value="Genomic_DNA"/>
</dbReference>
<evidence type="ECO:0000256" key="1">
    <source>
        <dbReference type="ARBA" id="ARBA00001974"/>
    </source>
</evidence>
<dbReference type="PANTHER" id="PTHR43098:SF3">
    <property type="entry name" value="L-ORNITHINE N(5)-MONOOXYGENASE-RELATED"/>
    <property type="match status" value="1"/>
</dbReference>
<keyword evidence="4" id="KW-0274">FAD</keyword>
<keyword evidence="5" id="KW-0521">NADP</keyword>
<reference evidence="9 10" key="1">
    <citation type="journal article" date="2019" name="Sci. Rep.">
        <title>A multi-omics analysis of the grapevine pathogen Lasiodiplodia theobromae reveals that temperature affects the expression of virulence- and pathogenicity-related genes.</title>
        <authorList>
            <person name="Felix C."/>
            <person name="Meneses R."/>
            <person name="Goncalves M.F.M."/>
            <person name="Tilleman L."/>
            <person name="Duarte A.S."/>
            <person name="Jorrin-Novo J.V."/>
            <person name="Van de Peer Y."/>
            <person name="Deforce D."/>
            <person name="Van Nieuwerburgh F."/>
            <person name="Esteves A.C."/>
            <person name="Alves A."/>
        </authorList>
    </citation>
    <scope>NUCLEOTIDE SEQUENCE [LARGE SCALE GENOMIC DNA]</scope>
    <source>
        <strain evidence="9 10">LA-SOL3</strain>
    </source>
</reference>
<keyword evidence="6" id="KW-0560">Oxidoreductase</keyword>
<sequence length="563" mass="63704">MGSIQYEPEGIREVDVLIIGAGFGSFNLLNRLRKQGFSVKAFEKGSGSGGIWHWNQYPGARVDSDTPIYQLFDSELHKGFTFKERYADWKELKRYFQYVEQQWDLLKDIEYNRCVEGARFDEASKKWTVTCVDGTQMRCRWLIAAIGFAAKKYTPRIKGLGSFQGEMHHTAAWPHWGVNLRGKRIAVIGTGASGIQTIQDSGPEAAHMTVYQRTPNYCVPMNQTPLDPAAEARKKAAGEYDAALSRCYETFAGFTYDFTDRDALSDTPEQRRALYHRLLIEEGGFRFWLGTYRDTLFDDAANDEAYAFWREAVQRRVPDRRKAELLAPKQKPHPWGTKRPSLEQNFYEVMSLPHVDLIDINTNGIAEITETGIRTADGEHREFDVIVLATGFDAVTGSLSQLDIRNSAGESVAEHWKDGLKTALGIALHGFPNLFFTYGPQAPTAFANGPTCTAVQAEWIDKVLQVSRKNGIERFEAKAETEEEWTRRVKEKWDNSLFPQAKSWYQGANIPGRRVEPLNWAGGMPPYIKALDDSLENGLQGWKTDRGQKELDVDGIKVASLKI</sequence>
<dbReference type="GO" id="GO:0004497">
    <property type="term" value="F:monooxygenase activity"/>
    <property type="evidence" value="ECO:0007669"/>
    <property type="project" value="UniProtKB-KW"/>
</dbReference>
<evidence type="ECO:0000256" key="5">
    <source>
        <dbReference type="ARBA" id="ARBA00022857"/>
    </source>
</evidence>
<comment type="cofactor">
    <cofactor evidence="1">
        <name>FAD</name>
        <dbReference type="ChEBI" id="CHEBI:57692"/>
    </cofactor>
</comment>
<dbReference type="OrthoDB" id="66881at2759"/>
<proteinExistence type="inferred from homology"/>
<keyword evidence="7 9" id="KW-0503">Monooxygenase</keyword>
<evidence type="ECO:0000256" key="3">
    <source>
        <dbReference type="ARBA" id="ARBA00022630"/>
    </source>
</evidence>
<feature type="domain" description="FAD/NAD(P)-binding" evidence="8">
    <location>
        <begin position="15"/>
        <end position="235"/>
    </location>
</feature>
<accession>A0A5N5DAG3</accession>
<evidence type="ECO:0000256" key="2">
    <source>
        <dbReference type="ARBA" id="ARBA00010139"/>
    </source>
</evidence>
<comment type="similarity">
    <text evidence="2">Belongs to the FAD-binding monooxygenase family.</text>
</comment>